<gene>
    <name evidence="2" type="ORF">HINF_LOCUS29583</name>
    <name evidence="1" type="ORF">HINF_LOCUS52596</name>
</gene>
<reference evidence="1" key="1">
    <citation type="submission" date="2023-06" db="EMBL/GenBank/DDBJ databases">
        <authorList>
            <person name="Kurt Z."/>
        </authorList>
    </citation>
    <scope>NUCLEOTIDE SEQUENCE</scope>
</reference>
<reference evidence="2 3" key="2">
    <citation type="submission" date="2024-07" db="EMBL/GenBank/DDBJ databases">
        <authorList>
            <person name="Akdeniz Z."/>
        </authorList>
    </citation>
    <scope>NUCLEOTIDE SEQUENCE [LARGE SCALE GENOMIC DNA]</scope>
</reference>
<keyword evidence="3" id="KW-1185">Reference proteome</keyword>
<evidence type="ECO:0000313" key="1">
    <source>
        <dbReference type="EMBL" id="CAI9964951.1"/>
    </source>
</evidence>
<dbReference type="AlphaFoldDB" id="A0AA86QS02"/>
<sequence length="237" mass="27607">MQLIFIQLQLFVQFDIGNRSIASLETQMDYYDAGGFLYRSVCTKQLRYTTGCFYPSRWLPWLRRCAQRTYVYLKLIIIRVDLHSSCSLNYKSSSQRKIKQVRNIIQNMFQNRIHSFPVHAGVQTPSKTRVTFPTFFFFSTNSSLNFKTIVNKTIIPNPIIIQAIGSIGYLTSNSCLPFSNLICIFTLFSFYYKQLQTVNQRSLITYVLFTITVLDLNWKQTTRGAEGQELEISTQKE</sequence>
<comment type="caution">
    <text evidence="1">The sequence shown here is derived from an EMBL/GenBank/DDBJ whole genome shotgun (WGS) entry which is preliminary data.</text>
</comment>
<organism evidence="1">
    <name type="scientific">Hexamita inflata</name>
    <dbReference type="NCBI Taxonomy" id="28002"/>
    <lineage>
        <taxon>Eukaryota</taxon>
        <taxon>Metamonada</taxon>
        <taxon>Diplomonadida</taxon>
        <taxon>Hexamitidae</taxon>
        <taxon>Hexamitinae</taxon>
        <taxon>Hexamita</taxon>
    </lineage>
</organism>
<accession>A0AA86QS02</accession>
<protein>
    <submittedName>
        <fullName evidence="2">Hypothetical_protein</fullName>
    </submittedName>
</protein>
<proteinExistence type="predicted"/>
<evidence type="ECO:0000313" key="2">
    <source>
        <dbReference type="EMBL" id="CAL6024366.1"/>
    </source>
</evidence>
<dbReference type="EMBL" id="CATOUU010000983">
    <property type="protein sequence ID" value="CAI9964951.1"/>
    <property type="molecule type" value="Genomic_DNA"/>
</dbReference>
<dbReference type="Proteomes" id="UP001642409">
    <property type="component" value="Unassembled WGS sequence"/>
</dbReference>
<name>A0AA86QS02_9EUKA</name>
<evidence type="ECO:0000313" key="3">
    <source>
        <dbReference type="Proteomes" id="UP001642409"/>
    </source>
</evidence>
<dbReference type="EMBL" id="CAXDID020000095">
    <property type="protein sequence ID" value="CAL6024366.1"/>
    <property type="molecule type" value="Genomic_DNA"/>
</dbReference>